<dbReference type="RefSeq" id="WP_202981340.1">
    <property type="nucleotide sequence ID" value="NZ_BJKP01000001.1"/>
</dbReference>
<protein>
    <recommendedName>
        <fullName evidence="1">Transposase DDE domain-containing protein</fullName>
    </recommendedName>
</protein>
<accession>A0A5J4F264</accession>
<feature type="domain" description="Transposase DDE" evidence="1">
    <location>
        <begin position="74"/>
        <end position="143"/>
    </location>
</feature>
<dbReference type="AlphaFoldDB" id="A0A5J4F264"/>
<evidence type="ECO:0000313" key="2">
    <source>
        <dbReference type="EMBL" id="GEA25566.1"/>
    </source>
</evidence>
<evidence type="ECO:0000259" key="1">
    <source>
        <dbReference type="Pfam" id="PF13612"/>
    </source>
</evidence>
<dbReference type="InterPro" id="IPR025668">
    <property type="entry name" value="Tnp_DDE_dom"/>
</dbReference>
<evidence type="ECO:0000313" key="3">
    <source>
        <dbReference type="Proteomes" id="UP000376575"/>
    </source>
</evidence>
<dbReference type="Proteomes" id="UP000376575">
    <property type="component" value="Unassembled WGS sequence"/>
</dbReference>
<name>A0A5J4F264_MICAE</name>
<comment type="caution">
    <text evidence="2">The sequence shown here is derived from an EMBL/GenBank/DDBJ whole genome shotgun (WGS) entry which is preliminary data.</text>
</comment>
<sequence length="151" mass="17666">MTDAEVITTALVAARFFGGNHLQASRYLKETGLIPRMLEKYRFNRRLHALSAFIYELQHQIGQIWREVTNQTEYLLDSFPIPVCDNIRISRCRLLRGREYRGYIASKKRYFYGIKLHLIATSDGVPVEWILLPGSANDVRISRLYQSIYPR</sequence>
<dbReference type="Pfam" id="PF13612">
    <property type="entry name" value="DDE_Tnp_1_3"/>
    <property type="match status" value="1"/>
</dbReference>
<organism evidence="2 3">
    <name type="scientific">Microcystis aeruginosa NIES-4325</name>
    <dbReference type="NCBI Taxonomy" id="2569534"/>
    <lineage>
        <taxon>Bacteria</taxon>
        <taxon>Bacillati</taxon>
        <taxon>Cyanobacteriota</taxon>
        <taxon>Cyanophyceae</taxon>
        <taxon>Oscillatoriophycideae</taxon>
        <taxon>Chroococcales</taxon>
        <taxon>Microcystaceae</taxon>
        <taxon>Microcystis</taxon>
    </lineage>
</organism>
<proteinExistence type="predicted"/>
<gene>
    <name evidence="2" type="ORF">MiAbW_00102</name>
</gene>
<dbReference type="EMBL" id="BJKP01000001">
    <property type="protein sequence ID" value="GEA25566.1"/>
    <property type="molecule type" value="Genomic_DNA"/>
</dbReference>
<reference evidence="2 3" key="1">
    <citation type="journal article" date="2019" name="FEMS Microbiol. Lett.">
        <title>A novel salt-tolerant genotype illuminates the sucrose gene evolution in freshwater bloom-forming cyanobacterium Microcystis aeruginosa.</title>
        <authorList>
            <person name="Tanabe Y."/>
            <person name="Yamaguchi H."/>
            <person name="Sano T."/>
            <person name="Kawachi M."/>
        </authorList>
    </citation>
    <scope>NUCLEOTIDE SEQUENCE [LARGE SCALE GENOMIC DNA]</scope>
    <source>
        <strain evidence="2 3">NIES-4325</strain>
    </source>
</reference>